<proteinExistence type="predicted"/>
<dbReference type="EMBL" id="LK932471">
    <property type="protein sequence ID" value="CDS83708.1"/>
    <property type="molecule type" value="Genomic_DNA"/>
</dbReference>
<dbReference type="AlphaFoldDB" id="A0A068ZZE4"/>
<reference evidence="5" key="1">
    <citation type="submission" date="2014-07" db="EMBL/GenBank/DDBJ databases">
        <authorList>
            <person name="Monot Marc"/>
        </authorList>
    </citation>
    <scope>NUCLEOTIDE SEQUENCE</scope>
    <source>
        <strain evidence="6">7032989</strain>
        <strain evidence="5">7032994</strain>
    </source>
</reference>
<accession>A0A068ZZE4</accession>
<dbReference type="EMBL" id="LK932353">
    <property type="protein sequence ID" value="CDS83802.1"/>
    <property type="molecule type" value="Genomic_DNA"/>
</dbReference>
<gene>
    <name evidence="7" type="primary">blaR1_5</name>
    <name evidence="6" type="ORF">BN1095_350002</name>
    <name evidence="4" type="ORF">BN1096_210035</name>
    <name evidence="5" type="ORF">BN1097_190036</name>
    <name evidence="7" type="ORF">SAMEA1402399_03247</name>
</gene>
<feature type="transmembrane region" description="Helical" evidence="2">
    <location>
        <begin position="34"/>
        <end position="62"/>
    </location>
</feature>
<dbReference type="PANTHER" id="PTHR34978:SF3">
    <property type="entry name" value="SLR0241 PROTEIN"/>
    <property type="match status" value="1"/>
</dbReference>
<name>A0A068ZZE4_CLODI</name>
<dbReference type="PANTHER" id="PTHR34978">
    <property type="entry name" value="POSSIBLE SENSOR-TRANSDUCER PROTEIN BLAR"/>
    <property type="match status" value="1"/>
</dbReference>
<reference evidence="7 8" key="2">
    <citation type="submission" date="2019-02" db="EMBL/GenBank/DDBJ databases">
        <authorList>
            <consortium name="Pathogen Informatics"/>
        </authorList>
    </citation>
    <scope>NUCLEOTIDE SEQUENCE [LARGE SCALE GENOMIC DNA]</scope>
    <source>
        <strain evidence="7">Clo34</strain>
        <strain evidence="8">clo34</strain>
    </source>
</reference>
<protein>
    <submittedName>
        <fullName evidence="7">Penicillin-binding peptidase BlaR1-like,M56 family</fullName>
    </submittedName>
    <submittedName>
        <fullName evidence="5">Peptidase, M56 family</fullName>
    </submittedName>
    <submittedName>
        <fullName evidence="4">Putative penicillin-binding peptidase BlaR1-like, M56 family</fullName>
    </submittedName>
</protein>
<evidence type="ECO:0000313" key="5">
    <source>
        <dbReference type="EMBL" id="CDS83802.1"/>
    </source>
</evidence>
<feature type="compositionally biased region" description="Polar residues" evidence="1">
    <location>
        <begin position="396"/>
        <end position="413"/>
    </location>
</feature>
<organism evidence="5">
    <name type="scientific">Clostridioides difficile</name>
    <name type="common">Peptoclostridium difficile</name>
    <dbReference type="NCBI Taxonomy" id="1496"/>
    <lineage>
        <taxon>Bacteria</taxon>
        <taxon>Bacillati</taxon>
        <taxon>Bacillota</taxon>
        <taxon>Clostridia</taxon>
        <taxon>Peptostreptococcales</taxon>
        <taxon>Peptostreptococcaceae</taxon>
        <taxon>Clostridioides</taxon>
    </lineage>
</organism>
<keyword evidence="2" id="KW-1133">Transmembrane helix</keyword>
<dbReference type="RefSeq" id="WP_003439121.1">
    <property type="nucleotide sequence ID" value="NZ_BBYB01000118.1"/>
</dbReference>
<evidence type="ECO:0000313" key="7">
    <source>
        <dbReference type="EMBL" id="VFD34707.1"/>
    </source>
</evidence>
<feature type="transmembrane region" description="Helical" evidence="2">
    <location>
        <begin position="6"/>
        <end position="27"/>
    </location>
</feature>
<feature type="region of interest" description="Disordered" evidence="1">
    <location>
        <begin position="394"/>
        <end position="413"/>
    </location>
</feature>
<evidence type="ECO:0000313" key="6">
    <source>
        <dbReference type="EMBL" id="CDT24765.1"/>
    </source>
</evidence>
<keyword evidence="2" id="KW-0812">Transmembrane</keyword>
<evidence type="ECO:0000313" key="8">
    <source>
        <dbReference type="Proteomes" id="UP000411588"/>
    </source>
</evidence>
<feature type="domain" description="Peptidase M56" evidence="3">
    <location>
        <begin position="4"/>
        <end position="296"/>
    </location>
</feature>
<evidence type="ECO:0000256" key="1">
    <source>
        <dbReference type="SAM" id="MobiDB-lite"/>
    </source>
</evidence>
<keyword evidence="2" id="KW-0472">Membrane</keyword>
<dbReference type="PATRIC" id="fig|1496.1373.peg.39"/>
<dbReference type="Pfam" id="PF05569">
    <property type="entry name" value="Peptidase_M56"/>
    <property type="match status" value="1"/>
</dbReference>
<evidence type="ECO:0000313" key="4">
    <source>
        <dbReference type="EMBL" id="CDS83708.1"/>
    </source>
</evidence>
<feature type="transmembrane region" description="Helical" evidence="2">
    <location>
        <begin position="304"/>
        <end position="322"/>
    </location>
</feature>
<dbReference type="CDD" id="cd07341">
    <property type="entry name" value="M56_BlaR1_MecR1_like"/>
    <property type="match status" value="1"/>
</dbReference>
<evidence type="ECO:0000259" key="3">
    <source>
        <dbReference type="Pfam" id="PF05569"/>
    </source>
</evidence>
<dbReference type="EMBL" id="LK933016">
    <property type="protein sequence ID" value="CDT24765.1"/>
    <property type="molecule type" value="Genomic_DNA"/>
</dbReference>
<dbReference type="Proteomes" id="UP000411588">
    <property type="component" value="Unassembled WGS sequence"/>
</dbReference>
<dbReference type="InterPro" id="IPR052173">
    <property type="entry name" value="Beta-lactam_resp_regulator"/>
</dbReference>
<feature type="transmembrane region" description="Helical" evidence="2">
    <location>
        <begin position="109"/>
        <end position="130"/>
    </location>
</feature>
<dbReference type="EMBL" id="CAADAN010000014">
    <property type="protein sequence ID" value="VFD34707.1"/>
    <property type="molecule type" value="Genomic_DNA"/>
</dbReference>
<evidence type="ECO:0000256" key="2">
    <source>
        <dbReference type="SAM" id="Phobius"/>
    </source>
</evidence>
<dbReference type="InterPro" id="IPR008756">
    <property type="entry name" value="Peptidase_M56"/>
</dbReference>
<feature type="transmembrane region" description="Helical" evidence="2">
    <location>
        <begin position="216"/>
        <end position="238"/>
    </location>
</feature>
<sequence>MFIKLLEMSFTSGVLLLIVIFIRACLFKKLPKKVFVLLWLIVLFKLLIPVSLNSGFSIYSIIESTFDVELGNTSTENYTLKKASDSTGKNNSDEFEIMSNIENIMMLEMLGILSFIVTIMFSILLCFRYFKIINLFKTSIHIKNHEFIKKWMCKNSRFRRFIVCISEFTRTPLTSGILKPRIILPKQMNYANNQTLDFVLTHEMVHINSFDNLLKLFMLVALVVHWFNPLVWVMFFLLNKDIEFSCDEKVMSILGEEYRADYATTLISLAEENNPFSMTICSGFGKTKIEKRIVNIMKFKKSTYVTFLVSTVLVCGTGLVFATENKEINEVESFGLTKNEQSDKIGFSISSKSTDLYSPKVESDILVSKAKSDGETHFSTAKVSVIEFREHEESSMSKVTNSENSEETYVNKSSNSKDVLYTDSGEVSIERSGYNDNRFVISRKGNLLAVNKEQYRTWIE</sequence>